<keyword evidence="2" id="KW-1185">Reference proteome</keyword>
<gene>
    <name evidence="1" type="ORF">BXP70_28430</name>
</gene>
<evidence type="ECO:0008006" key="3">
    <source>
        <dbReference type="Google" id="ProtNLM"/>
    </source>
</evidence>
<comment type="caution">
    <text evidence="1">The sequence shown here is derived from an EMBL/GenBank/DDBJ whole genome shotgun (WGS) entry which is preliminary data.</text>
</comment>
<dbReference type="Proteomes" id="UP000194873">
    <property type="component" value="Unassembled WGS sequence"/>
</dbReference>
<proteinExistence type="predicted"/>
<name>A0A243W560_9BACT</name>
<dbReference type="AlphaFoldDB" id="A0A243W560"/>
<accession>A0A243W560</accession>
<evidence type="ECO:0000313" key="1">
    <source>
        <dbReference type="EMBL" id="OUJ67856.1"/>
    </source>
</evidence>
<sequence length="86" mass="9721">MVAAPRTGIMTEPSTEAARRRAIAWATAFVYSEQRFFADWQMGFVTVEAGEFHWVLTSLEHPSDNASLLAQYVKDSHLRTLLEAFS</sequence>
<dbReference type="EMBL" id="MTSE01000061">
    <property type="protein sequence ID" value="OUJ67856.1"/>
    <property type="molecule type" value="Genomic_DNA"/>
</dbReference>
<reference evidence="1 2" key="1">
    <citation type="submission" date="2017-01" db="EMBL/GenBank/DDBJ databases">
        <title>A new Hymenobacter.</title>
        <authorList>
            <person name="Liang Y."/>
            <person name="Feng F."/>
        </authorList>
    </citation>
    <scope>NUCLEOTIDE SEQUENCE [LARGE SCALE GENOMIC DNA]</scope>
    <source>
        <strain evidence="1">MIMBbqt21</strain>
    </source>
</reference>
<evidence type="ECO:0000313" key="2">
    <source>
        <dbReference type="Proteomes" id="UP000194873"/>
    </source>
</evidence>
<protein>
    <recommendedName>
        <fullName evidence="3">BLUF domain-containing protein</fullName>
    </recommendedName>
</protein>
<organism evidence="1 2">
    <name type="scientific">Hymenobacter crusticola</name>
    <dbReference type="NCBI Taxonomy" id="1770526"/>
    <lineage>
        <taxon>Bacteria</taxon>
        <taxon>Pseudomonadati</taxon>
        <taxon>Bacteroidota</taxon>
        <taxon>Cytophagia</taxon>
        <taxon>Cytophagales</taxon>
        <taxon>Hymenobacteraceae</taxon>
        <taxon>Hymenobacter</taxon>
    </lineage>
</organism>